<gene>
    <name evidence="1" type="ORF">BP01DRAFT_357606</name>
</gene>
<name>A0A318ZAZ7_9EURO</name>
<evidence type="ECO:0000313" key="1">
    <source>
        <dbReference type="EMBL" id="PYH44611.1"/>
    </source>
</evidence>
<sequence>MERARPDLRAQVTLGWDLVVRLRTYYVNLPQNREMIIGLMVDAVREMGVRATSRRGRCRGVTPCRLRVRI</sequence>
<proteinExistence type="predicted"/>
<dbReference type="RefSeq" id="XP_025430593.1">
    <property type="nucleotide sequence ID" value="XM_025575235.1"/>
</dbReference>
<dbReference type="AlphaFoldDB" id="A0A318ZAZ7"/>
<keyword evidence="2" id="KW-1185">Reference proteome</keyword>
<dbReference type="EMBL" id="KZ821236">
    <property type="protein sequence ID" value="PYH44611.1"/>
    <property type="molecule type" value="Genomic_DNA"/>
</dbReference>
<dbReference type="GeneID" id="37076463"/>
<organism evidence="1 2">
    <name type="scientific">Aspergillus saccharolyticus JOP 1030-1</name>
    <dbReference type="NCBI Taxonomy" id="1450539"/>
    <lineage>
        <taxon>Eukaryota</taxon>
        <taxon>Fungi</taxon>
        <taxon>Dikarya</taxon>
        <taxon>Ascomycota</taxon>
        <taxon>Pezizomycotina</taxon>
        <taxon>Eurotiomycetes</taxon>
        <taxon>Eurotiomycetidae</taxon>
        <taxon>Eurotiales</taxon>
        <taxon>Aspergillaceae</taxon>
        <taxon>Aspergillus</taxon>
        <taxon>Aspergillus subgen. Circumdati</taxon>
    </lineage>
</organism>
<dbReference type="Proteomes" id="UP000248349">
    <property type="component" value="Unassembled WGS sequence"/>
</dbReference>
<evidence type="ECO:0000313" key="2">
    <source>
        <dbReference type="Proteomes" id="UP000248349"/>
    </source>
</evidence>
<reference evidence="1 2" key="1">
    <citation type="submission" date="2016-12" db="EMBL/GenBank/DDBJ databases">
        <title>The genomes of Aspergillus section Nigri reveals drivers in fungal speciation.</title>
        <authorList>
            <consortium name="DOE Joint Genome Institute"/>
            <person name="Vesth T.C."/>
            <person name="Nybo J."/>
            <person name="Theobald S."/>
            <person name="Brandl J."/>
            <person name="Frisvad J.C."/>
            <person name="Nielsen K.F."/>
            <person name="Lyhne E.K."/>
            <person name="Kogle M.E."/>
            <person name="Kuo A."/>
            <person name="Riley R."/>
            <person name="Clum A."/>
            <person name="Nolan M."/>
            <person name="Lipzen A."/>
            <person name="Salamov A."/>
            <person name="Henrissat B."/>
            <person name="Wiebenga A."/>
            <person name="De Vries R.P."/>
            <person name="Grigoriev I.V."/>
            <person name="Mortensen U.H."/>
            <person name="Andersen M.R."/>
            <person name="Baker S.E."/>
        </authorList>
    </citation>
    <scope>NUCLEOTIDE SEQUENCE [LARGE SCALE GENOMIC DNA]</scope>
    <source>
        <strain evidence="1 2">JOP 1030-1</strain>
    </source>
</reference>
<dbReference type="OrthoDB" id="309640at2759"/>
<protein>
    <submittedName>
        <fullName evidence="1">Uncharacterized protein</fullName>
    </submittedName>
</protein>
<accession>A0A318ZAZ7</accession>